<evidence type="ECO:0000313" key="2">
    <source>
        <dbReference type="EMBL" id="KAJ5076849.1"/>
    </source>
</evidence>
<feature type="signal peptide" evidence="1">
    <location>
        <begin position="1"/>
        <end position="20"/>
    </location>
</feature>
<evidence type="ECO:0000313" key="3">
    <source>
        <dbReference type="Proteomes" id="UP001149090"/>
    </source>
</evidence>
<dbReference type="AlphaFoldDB" id="A0A9Q0LQS5"/>
<accession>A0A9Q0LQS5</accession>
<keyword evidence="1" id="KW-0732">Signal</keyword>
<feature type="chain" id="PRO_5040133065" evidence="1">
    <location>
        <begin position="21"/>
        <end position="83"/>
    </location>
</feature>
<dbReference type="EMBL" id="JAPDFW010000059">
    <property type="protein sequence ID" value="KAJ5076849.1"/>
    <property type="molecule type" value="Genomic_DNA"/>
</dbReference>
<sequence length="83" mass="9789">MIRFFLLLFILFLSIPTLQNDSTQIETLEKEGFEVDVKKIDDNTRCPTVDLLTSDGEVLFSKYKSGRYPHKEDIFEILREFLK</sequence>
<reference evidence="2" key="1">
    <citation type="submission" date="2022-10" db="EMBL/GenBank/DDBJ databases">
        <title>Novel sulphate-reducing endosymbionts in the free-living metamonad Anaeramoeba.</title>
        <authorList>
            <person name="Jerlstrom-Hultqvist J."/>
            <person name="Cepicka I."/>
            <person name="Gallot-Lavallee L."/>
            <person name="Salas-Leiva D."/>
            <person name="Curtis B.A."/>
            <person name="Zahonova K."/>
            <person name="Pipaliya S."/>
            <person name="Dacks J."/>
            <person name="Roger A.J."/>
        </authorList>
    </citation>
    <scope>NUCLEOTIDE SEQUENCE</scope>
    <source>
        <strain evidence="2">BMAN</strain>
    </source>
</reference>
<gene>
    <name evidence="2" type="ORF">M0811_00167</name>
</gene>
<evidence type="ECO:0000256" key="1">
    <source>
        <dbReference type="SAM" id="SignalP"/>
    </source>
</evidence>
<comment type="caution">
    <text evidence="2">The sequence shown here is derived from an EMBL/GenBank/DDBJ whole genome shotgun (WGS) entry which is preliminary data.</text>
</comment>
<protein>
    <submittedName>
        <fullName evidence="2">Uncharacterized protein</fullName>
    </submittedName>
</protein>
<dbReference type="Proteomes" id="UP001149090">
    <property type="component" value="Unassembled WGS sequence"/>
</dbReference>
<name>A0A9Q0LQS5_ANAIG</name>
<proteinExistence type="predicted"/>
<keyword evidence="3" id="KW-1185">Reference proteome</keyword>
<organism evidence="2 3">
    <name type="scientific">Anaeramoeba ignava</name>
    <name type="common">Anaerobic marine amoeba</name>
    <dbReference type="NCBI Taxonomy" id="1746090"/>
    <lineage>
        <taxon>Eukaryota</taxon>
        <taxon>Metamonada</taxon>
        <taxon>Anaeramoebidae</taxon>
        <taxon>Anaeramoeba</taxon>
    </lineage>
</organism>